<organism evidence="1 2">
    <name type="scientific">Pyrenophora teres f. teres</name>
    <dbReference type="NCBI Taxonomy" id="97479"/>
    <lineage>
        <taxon>Eukaryota</taxon>
        <taxon>Fungi</taxon>
        <taxon>Dikarya</taxon>
        <taxon>Ascomycota</taxon>
        <taxon>Pezizomycotina</taxon>
        <taxon>Dothideomycetes</taxon>
        <taxon>Pleosporomycetidae</taxon>
        <taxon>Pleosporales</taxon>
        <taxon>Pleosporineae</taxon>
        <taxon>Pleosporaceae</taxon>
        <taxon>Pyrenophora</taxon>
    </lineage>
</organism>
<name>A0A6S6VQU3_9PLEO</name>
<gene>
    <name evidence="1" type="ORF">PTTW11_00613</name>
</gene>
<protein>
    <submittedName>
        <fullName evidence="1">Small secreted protein</fullName>
    </submittedName>
</protein>
<evidence type="ECO:0000313" key="2">
    <source>
        <dbReference type="Proteomes" id="UP000472372"/>
    </source>
</evidence>
<accession>A0A6S6VQU3</accession>
<dbReference type="AlphaFoldDB" id="A0A6S6VQU3"/>
<evidence type="ECO:0000313" key="1">
    <source>
        <dbReference type="EMBL" id="CAE6997881.1"/>
    </source>
</evidence>
<dbReference type="Proteomes" id="UP000472372">
    <property type="component" value="Chromosome 1"/>
</dbReference>
<sequence length="185" mass="19614">MKLSIQLPELTRALSFLGEATSQQIITPTSNSLFNITALTAANNASRLECWQLSASPVLGGGGVNYVLGDAFTQARLGVIPPNTMTGTLSNAPAVQYTIFLSGLVHIRTPHSGLPDHLNAVYMTGGRYGMLLAADVKQVAHKGHVTTFPGLQRTLIAQFPVADNKVPEHSLVHEGPCTDADLADL</sequence>
<reference evidence="1" key="1">
    <citation type="submission" date="2021-02" db="EMBL/GenBank/DDBJ databases">
        <authorList>
            <person name="Syme A R."/>
            <person name="Syme A R."/>
            <person name="Moolhuijzen P."/>
        </authorList>
    </citation>
    <scope>NUCLEOTIDE SEQUENCE</scope>
    <source>
        <strain evidence="1">W1-1</strain>
    </source>
</reference>
<proteinExistence type="predicted"/>
<dbReference type="EMBL" id="HG992977">
    <property type="protein sequence ID" value="CAE6997881.1"/>
    <property type="molecule type" value="Genomic_DNA"/>
</dbReference>